<keyword evidence="1" id="KW-1133">Transmembrane helix</keyword>
<keyword evidence="1" id="KW-0472">Membrane</keyword>
<feature type="transmembrane region" description="Helical" evidence="1">
    <location>
        <begin position="491"/>
        <end position="521"/>
    </location>
</feature>
<comment type="caution">
    <text evidence="2">The sequence shown here is derived from an EMBL/GenBank/DDBJ whole genome shotgun (WGS) entry which is preliminary data.</text>
</comment>
<dbReference type="Proteomes" id="UP000012220">
    <property type="component" value="Unassembled WGS sequence"/>
</dbReference>
<evidence type="ECO:0000256" key="1">
    <source>
        <dbReference type="SAM" id="Phobius"/>
    </source>
</evidence>
<gene>
    <name evidence="2" type="ORF">LEP1GSC115_0276</name>
</gene>
<reference evidence="2 3" key="1">
    <citation type="submission" date="2013-02" db="EMBL/GenBank/DDBJ databases">
        <authorList>
            <person name="Harkins D.M."/>
            <person name="Durkin A.S."/>
            <person name="Brinkac L.M."/>
            <person name="Haft D.H."/>
            <person name="Selengut J.D."/>
            <person name="Sanka R."/>
            <person name="DePew J."/>
            <person name="Purushe J."/>
            <person name="Picardeau M."/>
            <person name="Werts C."/>
            <person name="Goarant C."/>
            <person name="Vinetz J.M."/>
            <person name="Sutton G.G."/>
            <person name="Nierman W.C."/>
            <person name="Fouts D.E."/>
        </authorList>
    </citation>
    <scope>NUCLEOTIDE SEQUENCE [LARGE SCALE GENOMIC DNA]</scope>
    <source>
        <strain evidence="2 3">200703203</strain>
    </source>
</reference>
<keyword evidence="1" id="KW-0812">Transmembrane</keyword>
<dbReference type="BioCyc" id="LINT1085541:G11IQ-4777-MONOMER"/>
<name>N1UV44_LEPIR</name>
<feature type="transmembrane region" description="Helical" evidence="1">
    <location>
        <begin position="367"/>
        <end position="387"/>
    </location>
</feature>
<sequence length="759" mass="82758">MSDQVLRRLSIRVDLDGVSNAKSGVLGLGQVVDNLVRQFLRLDPQISSSSKSMDALSKNTGKLTEKFEPLTDKIPEGIKDTSEQIQKMAKALGVSETQLNKLIAKTKTDLHLADEFRETAKSAGLTDREIQKISGRIEEAKIKTMGWMSLMKGLAAMGLAAGLSGLFGSALDKAGQIEKYQTVLTTTLGSAQYAKAAIGDIQKFAQTTPYEMAELTGSYIKFANRGMKPTMEMMTRFGDIAASQGKSFDQFTEAALDATMGEFERMKEFGIRMSSAGGRVMIQFKDFKKSVEKTPAAIQAALLELGKIKGVQGGMDALSKTWVGLVSNLKDGFDQTIAKAGEFFAFALKPFLGFLTDGERGSVRMQFALAALAIAIGVGLVGATLAWKASLDAVAIAKIAAFGEMIGMAIAIAASLTAMYLVLEDIYIFFEYGSEGSETYFAELLKWFGLTDSELGDLHKGFQDFKVMLSSVWNAISEFAKSDTGKMIGKVALIIVGIVAAIAFLPATITLALVTLATVVYTKWGQITKWISDAWDSTLKFLYKAAIVAGKLLVTAIFPLAGIFLFRDEIGQALDWIWNKIQTIPFLKPWLDEIVNLKNQAKSIFESILTAINTGLSSLFDFDGLTRYFTKTINEMIDRINTAMTSVPLLKTVFPKIPHIEAREKGGSIEAGQPYIVGEKGPELRVFERSGSIISNDKLSAYQPVARSSSEKGIIFNIEKIEVTGGTTTEQARNLWSELKRIAKENENEMRISLGLAPI</sequence>
<evidence type="ECO:0000313" key="2">
    <source>
        <dbReference type="EMBL" id="EMY25780.1"/>
    </source>
</evidence>
<feature type="transmembrane region" description="Helical" evidence="1">
    <location>
        <begin position="399"/>
        <end position="423"/>
    </location>
</feature>
<proteinExistence type="predicted"/>
<evidence type="ECO:0000313" key="3">
    <source>
        <dbReference type="Proteomes" id="UP000012220"/>
    </source>
</evidence>
<dbReference type="AlphaFoldDB" id="N1UV44"/>
<accession>N1UV44</accession>
<feature type="transmembrane region" description="Helical" evidence="1">
    <location>
        <begin position="541"/>
        <end position="566"/>
    </location>
</feature>
<dbReference type="EMBL" id="AHNY02000121">
    <property type="protein sequence ID" value="EMY25780.1"/>
    <property type="molecule type" value="Genomic_DNA"/>
</dbReference>
<protein>
    <submittedName>
        <fullName evidence="2">Uncharacterized protein</fullName>
    </submittedName>
</protein>
<organism evidence="2 3">
    <name type="scientific">Leptospira interrogans serovar Australis str. 200703203</name>
    <dbReference type="NCBI Taxonomy" id="1085541"/>
    <lineage>
        <taxon>Bacteria</taxon>
        <taxon>Pseudomonadati</taxon>
        <taxon>Spirochaetota</taxon>
        <taxon>Spirochaetia</taxon>
        <taxon>Leptospirales</taxon>
        <taxon>Leptospiraceae</taxon>
        <taxon>Leptospira</taxon>
    </lineage>
</organism>
<dbReference type="NCBIfam" id="NF047706">
    <property type="entry name" value="LIC12611_phage_tail"/>
    <property type="match status" value="1"/>
</dbReference>